<evidence type="ECO:0000313" key="4">
    <source>
        <dbReference type="Proteomes" id="UP000547209"/>
    </source>
</evidence>
<reference evidence="3 4" key="1">
    <citation type="submission" date="2020-08" db="EMBL/GenBank/DDBJ databases">
        <title>Cohnella phylogeny.</title>
        <authorList>
            <person name="Dunlap C."/>
        </authorList>
    </citation>
    <scope>NUCLEOTIDE SEQUENCE [LARGE SCALE GENOMIC DNA]</scope>
    <source>
        <strain evidence="3 4">DSM 28246</strain>
    </source>
</reference>
<dbReference type="Gene3D" id="2.50.20.20">
    <property type="match status" value="1"/>
</dbReference>
<organism evidence="3 4">
    <name type="scientific">Cohnella nanjingensis</name>
    <dbReference type="NCBI Taxonomy" id="1387779"/>
    <lineage>
        <taxon>Bacteria</taxon>
        <taxon>Bacillati</taxon>
        <taxon>Bacillota</taxon>
        <taxon>Bacilli</taxon>
        <taxon>Bacillales</taxon>
        <taxon>Paenibacillaceae</taxon>
        <taxon>Cohnella</taxon>
    </lineage>
</organism>
<name>A0A7X0RPM4_9BACL</name>
<evidence type="ECO:0008006" key="5">
    <source>
        <dbReference type="Google" id="ProtNLM"/>
    </source>
</evidence>
<sequence>MSPIPKRPLAALGALLLAVSLAACSNSASPASGSPAAPAASLPSASPTASSEALDMLEKAAQAAEGLSTYAYTLQLSQQLSGGAAEASDLKVDNEGKVECSPLRVDQNVTSDMDGAKSSLRAILEPGAYYVYDPELTEWGKLAPDQADEVVKTLSDYQTNPAQAMREISKLGSGLVLTRKGEQDVLRYEGSGPEAKAFLNRVLEGTLDLGSLDAKVRESVAVQSLKVSVTLDDAKRMPLAYSIESEMTIDYEAGKPSTLRQTLSGTYDKLNAVTPIVVPDAAKQAPVLDPPIDDPAADEGNLGTLDDLEDPSLLNP</sequence>
<accession>A0A7X0RPM4</accession>
<evidence type="ECO:0000313" key="3">
    <source>
        <dbReference type="EMBL" id="MBB6669919.1"/>
    </source>
</evidence>
<comment type="caution">
    <text evidence="3">The sequence shown here is derived from an EMBL/GenBank/DDBJ whole genome shotgun (WGS) entry which is preliminary data.</text>
</comment>
<dbReference type="Proteomes" id="UP000547209">
    <property type="component" value="Unassembled WGS sequence"/>
</dbReference>
<feature type="signal peptide" evidence="2">
    <location>
        <begin position="1"/>
        <end position="30"/>
    </location>
</feature>
<keyword evidence="2" id="KW-0732">Signal</keyword>
<dbReference type="EMBL" id="JACJVP010000005">
    <property type="protein sequence ID" value="MBB6669919.1"/>
    <property type="molecule type" value="Genomic_DNA"/>
</dbReference>
<dbReference type="Pfam" id="PF20316">
    <property type="entry name" value="DUF6612"/>
    <property type="match status" value="1"/>
</dbReference>
<feature type="region of interest" description="Disordered" evidence="1">
    <location>
        <begin position="284"/>
        <end position="316"/>
    </location>
</feature>
<evidence type="ECO:0000256" key="2">
    <source>
        <dbReference type="SAM" id="SignalP"/>
    </source>
</evidence>
<evidence type="ECO:0000256" key="1">
    <source>
        <dbReference type="SAM" id="MobiDB-lite"/>
    </source>
</evidence>
<feature type="chain" id="PRO_5039170939" description="LppX_LprAFG lipoprotein" evidence="2">
    <location>
        <begin position="31"/>
        <end position="316"/>
    </location>
</feature>
<keyword evidence="4" id="KW-1185">Reference proteome</keyword>
<dbReference type="PROSITE" id="PS51257">
    <property type="entry name" value="PROKAR_LIPOPROTEIN"/>
    <property type="match status" value="1"/>
</dbReference>
<dbReference type="RefSeq" id="WP_185141361.1">
    <property type="nucleotide sequence ID" value="NZ_JACJVP010000005.1"/>
</dbReference>
<proteinExistence type="predicted"/>
<dbReference type="InterPro" id="IPR046720">
    <property type="entry name" value="DUF6612"/>
</dbReference>
<feature type="region of interest" description="Disordered" evidence="1">
    <location>
        <begin position="26"/>
        <end position="53"/>
    </location>
</feature>
<dbReference type="AlphaFoldDB" id="A0A7X0RPM4"/>
<gene>
    <name evidence="3" type="ORF">H7C19_04365</name>
</gene>
<protein>
    <recommendedName>
        <fullName evidence="5">LppX_LprAFG lipoprotein</fullName>
    </recommendedName>
</protein>